<evidence type="ECO:0000256" key="3">
    <source>
        <dbReference type="ARBA" id="ARBA00022729"/>
    </source>
</evidence>
<dbReference type="GO" id="GO:0005615">
    <property type="term" value="C:extracellular space"/>
    <property type="evidence" value="ECO:0007669"/>
    <property type="project" value="TreeGrafter"/>
</dbReference>
<protein>
    <recommendedName>
        <fullName evidence="7">Sulfhydryl oxidase</fullName>
        <ecNumber evidence="7">1.8.3.2</ecNumber>
    </recommendedName>
</protein>
<comment type="caution">
    <text evidence="9">The sequence shown here is derived from an EMBL/GenBank/DDBJ whole genome shotgun (WGS) entry which is preliminary data.</text>
</comment>
<dbReference type="InterPro" id="IPR036774">
    <property type="entry name" value="ERV/ALR_sulphydryl_oxid_sf"/>
</dbReference>
<keyword evidence="2 7" id="KW-0285">Flavoprotein</keyword>
<dbReference type="PANTHER" id="PTHR22897">
    <property type="entry name" value="QUIESCIN Q6-RELATED SULFHYDRYL OXIDASE"/>
    <property type="match status" value="1"/>
</dbReference>
<evidence type="ECO:0000256" key="7">
    <source>
        <dbReference type="RuleBase" id="RU371123"/>
    </source>
</evidence>
<dbReference type="GO" id="GO:0000139">
    <property type="term" value="C:Golgi membrane"/>
    <property type="evidence" value="ECO:0007669"/>
    <property type="project" value="TreeGrafter"/>
</dbReference>
<comment type="cofactor">
    <cofactor evidence="1 7">
        <name>FAD</name>
        <dbReference type="ChEBI" id="CHEBI:57692"/>
    </cofactor>
</comment>
<evidence type="ECO:0000256" key="6">
    <source>
        <dbReference type="ARBA" id="ARBA00023157"/>
    </source>
</evidence>
<evidence type="ECO:0000256" key="1">
    <source>
        <dbReference type="ARBA" id="ARBA00001974"/>
    </source>
</evidence>
<sequence length="418" mass="47320">MFAPEWEKVGEFYAQSEEVQVGAVDCNRHKEICTRENVHAYPTVKAHHVPLGSDEKVIMEVKGRKKLKPVVMWAETLLEEHGIESGVDVSTVAEEINLRRNDGGDADAEATLMPEDDTSPRMKYNRLFDAGKAVMLALESSFFVGTPVLEGLRYDAALTWLRALAATFPLEENRAAMKLLADSMKQQKSWSLEEWKKLFEGWRSSARELAYPIDLFDPRGDDDSGWAACKTYTCGLWTLFHSMSTRDIKAEDGWKPSETMAGIRLYMKNFFGCEECRQHFMEANPESLVKDLEASDPNGPHAVVMWAWKMHNSVNNRLNRNQWPSVSDCSSCYIDIGGPVSIGMSLIHEDEMMNYLTRVYGHEDKALFDEVIMATKYSPPIQGFNSVITAALIFVLVLVVFKTQRHRFTTLKDSGHIA</sequence>
<evidence type="ECO:0000259" key="8">
    <source>
        <dbReference type="PROSITE" id="PS51324"/>
    </source>
</evidence>
<dbReference type="InterPro" id="IPR039798">
    <property type="entry name" value="Sulfhydryl_oxidase"/>
</dbReference>
<gene>
    <name evidence="9" type="ORF">Pfra01_000708200</name>
</gene>
<keyword evidence="3" id="KW-0732">Signal</keyword>
<dbReference type="GO" id="GO:0016971">
    <property type="term" value="F:flavin-dependent sulfhydryl oxidase activity"/>
    <property type="evidence" value="ECO:0007669"/>
    <property type="project" value="InterPro"/>
</dbReference>
<proteinExistence type="predicted"/>
<keyword evidence="6" id="KW-1015">Disulfide bond</keyword>
<keyword evidence="7" id="KW-0812">Transmembrane</keyword>
<comment type="catalytic activity">
    <reaction evidence="7">
        <text>2 R'C(R)SH + O2 = R'C(R)S-S(R)CR' + H2O2</text>
        <dbReference type="Rhea" id="RHEA:17357"/>
        <dbReference type="ChEBI" id="CHEBI:15379"/>
        <dbReference type="ChEBI" id="CHEBI:16240"/>
        <dbReference type="ChEBI" id="CHEBI:16520"/>
        <dbReference type="ChEBI" id="CHEBI:17412"/>
        <dbReference type="EC" id="1.8.3.2"/>
    </reaction>
</comment>
<dbReference type="Gene3D" id="3.40.30.10">
    <property type="entry name" value="Glutaredoxin"/>
    <property type="match status" value="1"/>
</dbReference>
<keyword evidence="5 7" id="KW-0560">Oxidoreductase</keyword>
<keyword evidence="7" id="KW-1133">Transmembrane helix</keyword>
<dbReference type="Pfam" id="PF04777">
    <property type="entry name" value="Evr1_Alr"/>
    <property type="match status" value="1"/>
</dbReference>
<name>A0A9W6UD66_9STRA</name>
<keyword evidence="10" id="KW-1185">Reference proteome</keyword>
<feature type="domain" description="ERV/ALR sulfhydryl oxidase" evidence="8">
    <location>
        <begin position="224"/>
        <end position="333"/>
    </location>
</feature>
<dbReference type="EMBL" id="BSXT01000619">
    <property type="protein sequence ID" value="GMF31173.1"/>
    <property type="molecule type" value="Genomic_DNA"/>
</dbReference>
<dbReference type="Proteomes" id="UP001165121">
    <property type="component" value="Unassembled WGS sequence"/>
</dbReference>
<dbReference type="SUPFAM" id="SSF69000">
    <property type="entry name" value="FAD-dependent thiol oxidase"/>
    <property type="match status" value="1"/>
</dbReference>
<dbReference type="CDD" id="cd02961">
    <property type="entry name" value="PDI_a_family"/>
    <property type="match status" value="1"/>
</dbReference>
<evidence type="ECO:0000256" key="5">
    <source>
        <dbReference type="ARBA" id="ARBA00023002"/>
    </source>
</evidence>
<organism evidence="9 10">
    <name type="scientific">Phytophthora fragariaefolia</name>
    <dbReference type="NCBI Taxonomy" id="1490495"/>
    <lineage>
        <taxon>Eukaryota</taxon>
        <taxon>Sar</taxon>
        <taxon>Stramenopiles</taxon>
        <taxon>Oomycota</taxon>
        <taxon>Peronosporomycetes</taxon>
        <taxon>Peronosporales</taxon>
        <taxon>Peronosporaceae</taxon>
        <taxon>Phytophthora</taxon>
    </lineage>
</organism>
<dbReference type="InterPro" id="IPR036249">
    <property type="entry name" value="Thioredoxin-like_sf"/>
</dbReference>
<dbReference type="InterPro" id="IPR017905">
    <property type="entry name" value="ERV/ALR_sulphydryl_oxidase"/>
</dbReference>
<dbReference type="Gene3D" id="1.20.120.310">
    <property type="entry name" value="ERV/ALR sulfhydryl oxidase domain"/>
    <property type="match status" value="1"/>
</dbReference>
<dbReference type="AlphaFoldDB" id="A0A9W6UD66"/>
<feature type="transmembrane region" description="Helical" evidence="7">
    <location>
        <begin position="383"/>
        <end position="401"/>
    </location>
</feature>
<keyword evidence="4 7" id="KW-0274">FAD</keyword>
<reference evidence="9" key="1">
    <citation type="submission" date="2023-04" db="EMBL/GenBank/DDBJ databases">
        <title>Phytophthora fragariaefolia NBRC 109709.</title>
        <authorList>
            <person name="Ichikawa N."/>
            <person name="Sato H."/>
            <person name="Tonouchi N."/>
        </authorList>
    </citation>
    <scope>NUCLEOTIDE SEQUENCE</scope>
    <source>
        <strain evidence="9">NBRC 109709</strain>
    </source>
</reference>
<evidence type="ECO:0000313" key="9">
    <source>
        <dbReference type="EMBL" id="GMF31173.1"/>
    </source>
</evidence>
<dbReference type="OrthoDB" id="59470at2759"/>
<evidence type="ECO:0000256" key="2">
    <source>
        <dbReference type="ARBA" id="ARBA00022630"/>
    </source>
</evidence>
<keyword evidence="7" id="KW-0472">Membrane</keyword>
<evidence type="ECO:0000313" key="10">
    <source>
        <dbReference type="Proteomes" id="UP001165121"/>
    </source>
</evidence>
<dbReference type="SUPFAM" id="SSF52833">
    <property type="entry name" value="Thioredoxin-like"/>
    <property type="match status" value="1"/>
</dbReference>
<dbReference type="GO" id="GO:0006457">
    <property type="term" value="P:protein folding"/>
    <property type="evidence" value="ECO:0007669"/>
    <property type="project" value="TreeGrafter"/>
</dbReference>
<dbReference type="PROSITE" id="PS51324">
    <property type="entry name" value="ERV_ALR"/>
    <property type="match status" value="1"/>
</dbReference>
<accession>A0A9W6UD66</accession>
<evidence type="ECO:0000256" key="4">
    <source>
        <dbReference type="ARBA" id="ARBA00022827"/>
    </source>
</evidence>
<dbReference type="PANTHER" id="PTHR22897:SF8">
    <property type="entry name" value="SULFHYDRYL OXIDASE"/>
    <property type="match status" value="1"/>
</dbReference>
<dbReference type="GO" id="GO:0003756">
    <property type="term" value="F:protein disulfide isomerase activity"/>
    <property type="evidence" value="ECO:0007669"/>
    <property type="project" value="TreeGrafter"/>
</dbReference>
<dbReference type="EC" id="1.8.3.2" evidence="7"/>